<gene>
    <name evidence="5" type="ORF">IM660_00500</name>
</gene>
<reference evidence="5 6" key="1">
    <citation type="submission" date="2020-10" db="EMBL/GenBank/DDBJ databases">
        <title>Haloactinobacterium sp. RN3S43, a bacterium isolated from saline soil.</title>
        <authorList>
            <person name="Sun J.-Q."/>
        </authorList>
    </citation>
    <scope>NUCLEOTIDE SEQUENCE [LARGE SCALE GENOMIC DNA]</scope>
    <source>
        <strain evidence="5 6">RN3S43</strain>
    </source>
</reference>
<protein>
    <submittedName>
        <fullName evidence="5">GntR family transcriptional regulator</fullName>
    </submittedName>
</protein>
<dbReference type="SUPFAM" id="SSF48008">
    <property type="entry name" value="GntR ligand-binding domain-like"/>
    <property type="match status" value="1"/>
</dbReference>
<keyword evidence="6" id="KW-1185">Reference proteome</keyword>
<dbReference type="InterPro" id="IPR011711">
    <property type="entry name" value="GntR_C"/>
</dbReference>
<dbReference type="Gene3D" id="1.10.10.10">
    <property type="entry name" value="Winged helix-like DNA-binding domain superfamily/Winged helix DNA-binding domain"/>
    <property type="match status" value="1"/>
</dbReference>
<organism evidence="5 6">
    <name type="scientific">Ruania alkalisoli</name>
    <dbReference type="NCBI Taxonomy" id="2779775"/>
    <lineage>
        <taxon>Bacteria</taxon>
        <taxon>Bacillati</taxon>
        <taxon>Actinomycetota</taxon>
        <taxon>Actinomycetes</taxon>
        <taxon>Micrococcales</taxon>
        <taxon>Ruaniaceae</taxon>
        <taxon>Ruania</taxon>
    </lineage>
</organism>
<evidence type="ECO:0000313" key="6">
    <source>
        <dbReference type="Proteomes" id="UP000593758"/>
    </source>
</evidence>
<keyword evidence="2" id="KW-0238">DNA-binding</keyword>
<name>A0A7M1STD9_9MICO</name>
<dbReference type="InterPro" id="IPR036388">
    <property type="entry name" value="WH-like_DNA-bd_sf"/>
</dbReference>
<dbReference type="CDD" id="cd07377">
    <property type="entry name" value="WHTH_GntR"/>
    <property type="match status" value="1"/>
</dbReference>
<dbReference type="Gene3D" id="1.20.120.530">
    <property type="entry name" value="GntR ligand-binding domain-like"/>
    <property type="match status" value="1"/>
</dbReference>
<proteinExistence type="predicted"/>
<dbReference type="PANTHER" id="PTHR43537">
    <property type="entry name" value="TRANSCRIPTIONAL REGULATOR, GNTR FAMILY"/>
    <property type="match status" value="1"/>
</dbReference>
<dbReference type="InterPro" id="IPR036390">
    <property type="entry name" value="WH_DNA-bd_sf"/>
</dbReference>
<dbReference type="GO" id="GO:0003700">
    <property type="term" value="F:DNA-binding transcription factor activity"/>
    <property type="evidence" value="ECO:0007669"/>
    <property type="project" value="InterPro"/>
</dbReference>
<dbReference type="Pfam" id="PF07729">
    <property type="entry name" value="FCD"/>
    <property type="match status" value="1"/>
</dbReference>
<evidence type="ECO:0000256" key="3">
    <source>
        <dbReference type="ARBA" id="ARBA00023163"/>
    </source>
</evidence>
<dbReference type="InterPro" id="IPR008920">
    <property type="entry name" value="TF_FadR/GntR_C"/>
</dbReference>
<dbReference type="RefSeq" id="WP_193497510.1">
    <property type="nucleotide sequence ID" value="NZ_CP063169.1"/>
</dbReference>
<feature type="domain" description="HTH gntR-type" evidence="4">
    <location>
        <begin position="9"/>
        <end position="76"/>
    </location>
</feature>
<dbReference type="GO" id="GO:0003677">
    <property type="term" value="F:DNA binding"/>
    <property type="evidence" value="ECO:0007669"/>
    <property type="project" value="UniProtKB-KW"/>
</dbReference>
<dbReference type="EMBL" id="CP063169">
    <property type="protein sequence ID" value="QOR70838.1"/>
    <property type="molecule type" value="Genomic_DNA"/>
</dbReference>
<dbReference type="AlphaFoldDB" id="A0A7M1STD9"/>
<evidence type="ECO:0000259" key="4">
    <source>
        <dbReference type="PROSITE" id="PS50949"/>
    </source>
</evidence>
<dbReference type="Pfam" id="PF00392">
    <property type="entry name" value="GntR"/>
    <property type="match status" value="1"/>
</dbReference>
<dbReference type="SMART" id="SM00345">
    <property type="entry name" value="HTH_GNTR"/>
    <property type="match status" value="1"/>
</dbReference>
<keyword evidence="1" id="KW-0805">Transcription regulation</keyword>
<accession>A0A7M1STD9</accession>
<dbReference type="SMART" id="SM00895">
    <property type="entry name" value="FCD"/>
    <property type="match status" value="1"/>
</dbReference>
<evidence type="ECO:0000256" key="1">
    <source>
        <dbReference type="ARBA" id="ARBA00023015"/>
    </source>
</evidence>
<dbReference type="SUPFAM" id="SSF46785">
    <property type="entry name" value="Winged helix' DNA-binding domain"/>
    <property type="match status" value="1"/>
</dbReference>
<evidence type="ECO:0000256" key="2">
    <source>
        <dbReference type="ARBA" id="ARBA00023125"/>
    </source>
</evidence>
<dbReference type="Proteomes" id="UP000593758">
    <property type="component" value="Chromosome"/>
</dbReference>
<keyword evidence="3" id="KW-0804">Transcription</keyword>
<dbReference type="PROSITE" id="PS50949">
    <property type="entry name" value="HTH_GNTR"/>
    <property type="match status" value="1"/>
</dbReference>
<evidence type="ECO:0000313" key="5">
    <source>
        <dbReference type="EMBL" id="QOR70838.1"/>
    </source>
</evidence>
<sequence>MADQRAARRALRDEVYDALLELLVAGEWAPGTQLGIDALATRLDVSPTPIREALVQLESTGLVMRSALRGYKVAPPLDAGAIDELFDARLLLELGALRAVPDEAWRALPEALAAHVGEQRRQADDLTEGAGEVTRLRAYLAADRAFHDAILTATGNRYLQQMAGHIGIHGERLRQFVEQRHSDADLAIAEHEAVLHAVESGDREAALSAMTVHLAGVRERTLRDAGQG</sequence>
<dbReference type="PANTHER" id="PTHR43537:SF44">
    <property type="entry name" value="GNTR FAMILY REGULATORY PROTEIN"/>
    <property type="match status" value="1"/>
</dbReference>
<dbReference type="InterPro" id="IPR000524">
    <property type="entry name" value="Tscrpt_reg_HTH_GntR"/>
</dbReference>
<dbReference type="KEGG" id="halt:IM660_00500"/>